<sequence>MESPIPQSVPLTPSLVMVQPLLDGQMTHSLLQRPLTILPMDQMKKPLHRQPWPDTPRPPQPQVDLGWASLTPACGDQDVTHRWIYFSGRPISVSSSSSTSSDQRLLDHMAPPSVAEQASLPGRVPPA</sequence>
<dbReference type="Proteomes" id="UP000028990">
    <property type="component" value="Unassembled WGS sequence"/>
</dbReference>
<evidence type="ECO:0000256" key="1">
    <source>
        <dbReference type="SAM" id="MobiDB-lite"/>
    </source>
</evidence>
<organism evidence="2 3">
    <name type="scientific">Fukomys damarensis</name>
    <name type="common">Damaraland mole rat</name>
    <name type="synonym">Cryptomys damarensis</name>
    <dbReference type="NCBI Taxonomy" id="885580"/>
    <lineage>
        <taxon>Eukaryota</taxon>
        <taxon>Metazoa</taxon>
        <taxon>Chordata</taxon>
        <taxon>Craniata</taxon>
        <taxon>Vertebrata</taxon>
        <taxon>Euteleostomi</taxon>
        <taxon>Mammalia</taxon>
        <taxon>Eutheria</taxon>
        <taxon>Euarchontoglires</taxon>
        <taxon>Glires</taxon>
        <taxon>Rodentia</taxon>
        <taxon>Hystricomorpha</taxon>
        <taxon>Bathyergidae</taxon>
        <taxon>Fukomys</taxon>
    </lineage>
</organism>
<evidence type="ECO:0000313" key="2">
    <source>
        <dbReference type="EMBL" id="KFO33995.1"/>
    </source>
</evidence>
<accession>A0A091DUM6</accession>
<protein>
    <submittedName>
        <fullName evidence="2">Protein sprouty like protein 4</fullName>
    </submittedName>
</protein>
<feature type="region of interest" description="Disordered" evidence="1">
    <location>
        <begin position="90"/>
        <end position="127"/>
    </location>
</feature>
<feature type="compositionally biased region" description="Low complexity" evidence="1">
    <location>
        <begin position="92"/>
        <end position="101"/>
    </location>
</feature>
<proteinExistence type="predicted"/>
<evidence type="ECO:0000313" key="3">
    <source>
        <dbReference type="Proteomes" id="UP000028990"/>
    </source>
</evidence>
<dbReference type="AlphaFoldDB" id="A0A091DUM6"/>
<dbReference type="EMBL" id="KN122033">
    <property type="protein sequence ID" value="KFO33995.1"/>
    <property type="molecule type" value="Genomic_DNA"/>
</dbReference>
<name>A0A091DUM6_FUKDA</name>
<reference evidence="2 3" key="1">
    <citation type="submission" date="2013-11" db="EMBL/GenBank/DDBJ databases">
        <title>The Damaraland mole rat (Fukomys damarensis) genome and evolution of African mole rats.</title>
        <authorList>
            <person name="Gladyshev V.N."/>
            <person name="Fang X."/>
        </authorList>
    </citation>
    <scope>NUCLEOTIDE SEQUENCE [LARGE SCALE GENOMIC DNA]</scope>
    <source>
        <tissue evidence="2">Liver</tissue>
    </source>
</reference>
<keyword evidence="3" id="KW-1185">Reference proteome</keyword>
<gene>
    <name evidence="2" type="ORF">H920_04636</name>
</gene>